<keyword evidence="3" id="KW-1185">Reference proteome</keyword>
<dbReference type="OrthoDB" id="5804674at2759"/>
<evidence type="ECO:0000313" key="2">
    <source>
        <dbReference type="EMBL" id="PIC30266.1"/>
    </source>
</evidence>
<feature type="region of interest" description="Disordered" evidence="1">
    <location>
        <begin position="17"/>
        <end position="66"/>
    </location>
</feature>
<dbReference type="PANTHER" id="PTHR37440">
    <property type="entry name" value="PROTEIN CBG17852-RELATED"/>
    <property type="match status" value="1"/>
</dbReference>
<evidence type="ECO:0000256" key="1">
    <source>
        <dbReference type="SAM" id="MobiDB-lite"/>
    </source>
</evidence>
<protein>
    <submittedName>
        <fullName evidence="2">Uncharacterized protein</fullName>
    </submittedName>
</protein>
<dbReference type="PANTHER" id="PTHR37440:SF1">
    <property type="entry name" value="PROTEIN CBG17852"/>
    <property type="match status" value="1"/>
</dbReference>
<sequence length="89" mass="9231">MKVSQAISEIIAEFSGINRSPNAGPIQKCPSRKCSMATPPPSATSSGQNSGASSPRRKLSEPAARKHSVVIAVGVSQIPTCTIDKAKLL</sequence>
<accession>A0A2G5TTG3</accession>
<comment type="caution">
    <text evidence="2">The sequence shown here is derived from an EMBL/GenBank/DDBJ whole genome shotgun (WGS) entry which is preliminary data.</text>
</comment>
<proteinExistence type="predicted"/>
<dbReference type="AlphaFoldDB" id="A0A2G5TTG3"/>
<gene>
    <name evidence="2" type="primary">Cni-C08E8.10</name>
    <name evidence="2" type="synonym">Cnig_chr_V.g21567</name>
    <name evidence="2" type="ORF">B9Z55_021567</name>
</gene>
<dbReference type="Proteomes" id="UP000230233">
    <property type="component" value="Chromosome V"/>
</dbReference>
<evidence type="ECO:0000313" key="3">
    <source>
        <dbReference type="Proteomes" id="UP000230233"/>
    </source>
</evidence>
<name>A0A2G5TTG3_9PELO</name>
<dbReference type="EMBL" id="PDUG01000005">
    <property type="protein sequence ID" value="PIC30266.1"/>
    <property type="molecule type" value="Genomic_DNA"/>
</dbReference>
<organism evidence="2 3">
    <name type="scientific">Caenorhabditis nigoni</name>
    <dbReference type="NCBI Taxonomy" id="1611254"/>
    <lineage>
        <taxon>Eukaryota</taxon>
        <taxon>Metazoa</taxon>
        <taxon>Ecdysozoa</taxon>
        <taxon>Nematoda</taxon>
        <taxon>Chromadorea</taxon>
        <taxon>Rhabditida</taxon>
        <taxon>Rhabditina</taxon>
        <taxon>Rhabditomorpha</taxon>
        <taxon>Rhabditoidea</taxon>
        <taxon>Rhabditidae</taxon>
        <taxon>Peloderinae</taxon>
        <taxon>Caenorhabditis</taxon>
    </lineage>
</organism>
<reference evidence="3" key="1">
    <citation type="submission" date="2017-10" db="EMBL/GenBank/DDBJ databases">
        <title>Rapid genome shrinkage in a self-fertile nematode reveals novel sperm competition proteins.</title>
        <authorList>
            <person name="Yin D."/>
            <person name="Schwarz E.M."/>
            <person name="Thomas C.G."/>
            <person name="Felde R.L."/>
            <person name="Korf I.F."/>
            <person name="Cutter A.D."/>
            <person name="Schartner C.M."/>
            <person name="Ralston E.J."/>
            <person name="Meyer B.J."/>
            <person name="Haag E.S."/>
        </authorList>
    </citation>
    <scope>NUCLEOTIDE SEQUENCE [LARGE SCALE GENOMIC DNA]</scope>
    <source>
        <strain evidence="3">JU1422</strain>
    </source>
</reference>